<evidence type="ECO:0000313" key="1">
    <source>
        <dbReference type="EMBL" id="WAJ26988.1"/>
    </source>
</evidence>
<dbReference type="Proteomes" id="UP001163223">
    <property type="component" value="Chromosome"/>
</dbReference>
<gene>
    <name evidence="1" type="ORF">OXU80_19265</name>
</gene>
<accession>A0ACD4NJH2</accession>
<organism evidence="1 2">
    <name type="scientific">Antarcticirhabdus aurantiaca</name>
    <dbReference type="NCBI Taxonomy" id="2606717"/>
    <lineage>
        <taxon>Bacteria</taxon>
        <taxon>Pseudomonadati</taxon>
        <taxon>Pseudomonadota</taxon>
        <taxon>Alphaproteobacteria</taxon>
        <taxon>Hyphomicrobiales</taxon>
        <taxon>Aurantimonadaceae</taxon>
        <taxon>Antarcticirhabdus</taxon>
    </lineage>
</organism>
<keyword evidence="2" id="KW-1185">Reference proteome</keyword>
<proteinExistence type="predicted"/>
<evidence type="ECO:0000313" key="2">
    <source>
        <dbReference type="Proteomes" id="UP001163223"/>
    </source>
</evidence>
<protein>
    <submittedName>
        <fullName evidence="1">Uncharacterized protein</fullName>
    </submittedName>
</protein>
<reference evidence="1" key="1">
    <citation type="submission" date="2022-11" db="EMBL/GenBank/DDBJ databases">
        <title>beta-Carotene-producing bacterium, Jeongeuplla avenae sp. nov., alleviates the salt stress of Arabidopsis seedlings.</title>
        <authorList>
            <person name="Jiang L."/>
            <person name="Lee J."/>
        </authorList>
    </citation>
    <scope>NUCLEOTIDE SEQUENCE</scope>
    <source>
        <strain evidence="1">DY_R2A_6</strain>
    </source>
</reference>
<name>A0ACD4NJH2_9HYPH</name>
<dbReference type="EMBL" id="CP113520">
    <property type="protein sequence ID" value="WAJ26988.1"/>
    <property type="molecule type" value="Genomic_DNA"/>
</dbReference>
<sequence>MTSLSALSTAASLLAPPSRLAAQPASVFGDAAARPGAPGVSVQPSAARTLALSTISGALLDMKPEPTGAAKEALEFIDSDDFAISDPAAKLALADAIRYGADAFNRRFAVEQALDDKATYKQFLMRTITHTVVKNRELFPPGEFVMGGRFEDGSFGFVSIAAIGAKETEQSRLTAALDAAKAKKNAALAESTATGAPYVEPPELAEAQAAFDAWQESWLVAFKFKPAA</sequence>